<accession>A0A495V610</accession>
<reference evidence="3 4" key="1">
    <citation type="submission" date="2018-10" db="EMBL/GenBank/DDBJ databases">
        <title>Genomic Encyclopedia of Archaeal and Bacterial Type Strains, Phase II (KMG-II): from individual species to whole genera.</title>
        <authorList>
            <person name="Goeker M."/>
        </authorList>
    </citation>
    <scope>NUCLEOTIDE SEQUENCE [LARGE SCALE GENOMIC DNA]</scope>
    <source>
        <strain evidence="3 4">DSM 235</strain>
    </source>
</reference>
<dbReference type="EMBL" id="RBXL01000001">
    <property type="protein sequence ID" value="RKT43757.1"/>
    <property type="molecule type" value="Genomic_DNA"/>
</dbReference>
<name>A0A495V610_9GAMM</name>
<protein>
    <recommendedName>
        <fullName evidence="5">LTXXQ motif family protein</fullName>
    </recommendedName>
</protein>
<dbReference type="Proteomes" id="UP000274556">
    <property type="component" value="Unassembled WGS sequence"/>
</dbReference>
<feature type="signal peptide" evidence="2">
    <location>
        <begin position="1"/>
        <end position="26"/>
    </location>
</feature>
<proteinExistence type="predicted"/>
<evidence type="ECO:0000313" key="3">
    <source>
        <dbReference type="EMBL" id="RKT43757.1"/>
    </source>
</evidence>
<keyword evidence="4" id="KW-1185">Reference proteome</keyword>
<evidence type="ECO:0008006" key="5">
    <source>
        <dbReference type="Google" id="ProtNLM"/>
    </source>
</evidence>
<evidence type="ECO:0000256" key="1">
    <source>
        <dbReference type="SAM" id="MobiDB-lite"/>
    </source>
</evidence>
<feature type="region of interest" description="Disordered" evidence="1">
    <location>
        <begin position="27"/>
        <end position="71"/>
    </location>
</feature>
<feature type="compositionally biased region" description="Gly residues" evidence="1">
    <location>
        <begin position="235"/>
        <end position="250"/>
    </location>
</feature>
<comment type="caution">
    <text evidence="3">The sequence shown here is derived from an EMBL/GenBank/DDBJ whole genome shotgun (WGS) entry which is preliminary data.</text>
</comment>
<feature type="chain" id="PRO_5019845561" description="LTXXQ motif family protein" evidence="2">
    <location>
        <begin position="27"/>
        <end position="269"/>
    </location>
</feature>
<evidence type="ECO:0000256" key="2">
    <source>
        <dbReference type="SAM" id="SignalP"/>
    </source>
</evidence>
<evidence type="ECO:0000313" key="4">
    <source>
        <dbReference type="Proteomes" id="UP000274556"/>
    </source>
</evidence>
<feature type="region of interest" description="Disordered" evidence="1">
    <location>
        <begin position="212"/>
        <end position="269"/>
    </location>
</feature>
<dbReference type="AlphaFoldDB" id="A0A495V610"/>
<feature type="region of interest" description="Disordered" evidence="1">
    <location>
        <begin position="95"/>
        <end position="184"/>
    </location>
</feature>
<sequence length="269" mass="29674">MPDTSRMIPLVSAATLALVIGQSAFADPQATDTSQAPAEPTNEPAPAPDAAPASAPAPGEAARAAAEERRAAIMAEREQRYEELRARAAEIGLALPETPPWESAERPPMPEPPAMPERRGMSPEDMEAMREQRRAMREQMRSMTPEERRAMRDAHWQQMRADAEERGIEMPETPPWAEAEQRRKEMEEQFEAYRKTVEAMSEEQIEAARALFGSPPPMPEMPRMPPHGGYEPRGYGYGYGPQGGYPGGMGHPPMMPGYDQGPPPQGMGQ</sequence>
<gene>
    <name evidence="3" type="ORF">BDD21_1113</name>
</gene>
<feature type="compositionally biased region" description="Low complexity" evidence="1">
    <location>
        <begin position="50"/>
        <end position="64"/>
    </location>
</feature>
<organism evidence="3 4">
    <name type="scientific">Thiocapsa rosea</name>
    <dbReference type="NCBI Taxonomy" id="69360"/>
    <lineage>
        <taxon>Bacteria</taxon>
        <taxon>Pseudomonadati</taxon>
        <taxon>Pseudomonadota</taxon>
        <taxon>Gammaproteobacteria</taxon>
        <taxon>Chromatiales</taxon>
        <taxon>Chromatiaceae</taxon>
        <taxon>Thiocapsa</taxon>
    </lineage>
</organism>
<keyword evidence="2" id="KW-0732">Signal</keyword>
<feature type="compositionally biased region" description="Pro residues" evidence="1">
    <location>
        <begin position="214"/>
        <end position="225"/>
    </location>
</feature>
<feature type="compositionally biased region" description="Basic and acidic residues" evidence="1">
    <location>
        <begin position="116"/>
        <end position="169"/>
    </location>
</feature>